<dbReference type="AlphaFoldDB" id="A0A150HYL8"/>
<accession>A0A150HYL8</accession>
<protein>
    <recommendedName>
        <fullName evidence="4">DUF2474 domain-containing protein</fullName>
    </recommendedName>
</protein>
<dbReference type="EMBL" id="JRHX01000031">
    <property type="protein sequence ID" value="KXZ71927.1"/>
    <property type="molecule type" value="Genomic_DNA"/>
</dbReference>
<evidence type="ECO:0000256" key="1">
    <source>
        <dbReference type="SAM" id="Phobius"/>
    </source>
</evidence>
<dbReference type="Proteomes" id="UP000075544">
    <property type="component" value="Unassembled WGS sequence"/>
</dbReference>
<reference evidence="2 3" key="1">
    <citation type="journal article" date="2016" name="Sci. Rep.">
        <title>Genomic and phenotypic characterization of the species Acinetobacter venetianus.</title>
        <authorList>
            <person name="Fondi M."/>
            <person name="Maida I."/>
            <person name="Perrin E."/>
            <person name="Orlandini V."/>
            <person name="La Torre L."/>
            <person name="Bosi E."/>
            <person name="Negroni A."/>
            <person name="Zanaroli G."/>
            <person name="Fava F."/>
            <person name="Decorosi F."/>
            <person name="Giovannetti L."/>
            <person name="Viti C."/>
            <person name="Vaneechoutte M."/>
            <person name="Dijkshoorn L."/>
            <person name="Fani R."/>
        </authorList>
    </citation>
    <scope>NUCLEOTIDE SEQUENCE [LARGE SCALE GENOMIC DNA]</scope>
    <source>
        <strain evidence="2 3">LUH13518</strain>
    </source>
</reference>
<sequence length="36" mass="3968">MKSSQIKWFIGLWIAGFVGLAIIAGLFKALLVLAYQ</sequence>
<evidence type="ECO:0000313" key="3">
    <source>
        <dbReference type="Proteomes" id="UP000075544"/>
    </source>
</evidence>
<gene>
    <name evidence="2" type="ORF">AVENLUH13518_00808</name>
</gene>
<keyword evidence="1" id="KW-0812">Transmembrane</keyword>
<evidence type="ECO:0008006" key="4">
    <source>
        <dbReference type="Google" id="ProtNLM"/>
    </source>
</evidence>
<organism evidence="2 3">
    <name type="scientific">Acinetobacter venetianus</name>
    <dbReference type="NCBI Taxonomy" id="52133"/>
    <lineage>
        <taxon>Bacteria</taxon>
        <taxon>Pseudomonadati</taxon>
        <taxon>Pseudomonadota</taxon>
        <taxon>Gammaproteobacteria</taxon>
        <taxon>Moraxellales</taxon>
        <taxon>Moraxellaceae</taxon>
        <taxon>Acinetobacter</taxon>
    </lineage>
</organism>
<feature type="transmembrane region" description="Helical" evidence="1">
    <location>
        <begin position="12"/>
        <end position="35"/>
    </location>
</feature>
<comment type="caution">
    <text evidence="2">The sequence shown here is derived from an EMBL/GenBank/DDBJ whole genome shotgun (WGS) entry which is preliminary data.</text>
</comment>
<keyword evidence="1" id="KW-1133">Transmembrane helix</keyword>
<name>A0A150HYL8_9GAMM</name>
<keyword evidence="1" id="KW-0472">Membrane</keyword>
<proteinExistence type="predicted"/>
<dbReference type="PATRIC" id="fig|52133.19.peg.829"/>
<evidence type="ECO:0000313" key="2">
    <source>
        <dbReference type="EMBL" id="KXZ71927.1"/>
    </source>
</evidence>